<proteinExistence type="predicted"/>
<evidence type="ECO:0000256" key="1">
    <source>
        <dbReference type="ARBA" id="ARBA00001911"/>
    </source>
</evidence>
<feature type="domain" description="Glycosyl hydrolase family 4 C-terminal" evidence="7">
    <location>
        <begin position="4"/>
        <end position="168"/>
    </location>
</feature>
<evidence type="ECO:0000313" key="9">
    <source>
        <dbReference type="Proteomes" id="UP001321498"/>
    </source>
</evidence>
<keyword evidence="6" id="KW-0326">Glycosidase</keyword>
<dbReference type="Proteomes" id="UP001321498">
    <property type="component" value="Chromosome"/>
</dbReference>
<reference evidence="9" key="1">
    <citation type="journal article" date="2019" name="Int. J. Syst. Evol. Microbiol.">
        <title>The Global Catalogue of Microorganisms (GCM) 10K type strain sequencing project: providing services to taxonomists for standard genome sequencing and annotation.</title>
        <authorList>
            <consortium name="The Broad Institute Genomics Platform"/>
            <consortium name="The Broad Institute Genome Sequencing Center for Infectious Disease"/>
            <person name="Wu L."/>
            <person name="Ma J."/>
        </authorList>
    </citation>
    <scope>NUCLEOTIDE SEQUENCE [LARGE SCALE GENOMIC DNA]</scope>
    <source>
        <strain evidence="9">NBRC 108725</strain>
    </source>
</reference>
<dbReference type="PANTHER" id="PTHR32092:SF5">
    <property type="entry name" value="6-PHOSPHO-BETA-GLUCOSIDASE"/>
    <property type="match status" value="1"/>
</dbReference>
<comment type="cofactor">
    <cofactor evidence="1">
        <name>NAD(+)</name>
        <dbReference type="ChEBI" id="CHEBI:57540"/>
    </cofactor>
</comment>
<keyword evidence="5" id="KW-0464">Manganese</keyword>
<organism evidence="8 9">
    <name type="scientific">Naasia aerilata</name>
    <dbReference type="NCBI Taxonomy" id="1162966"/>
    <lineage>
        <taxon>Bacteria</taxon>
        <taxon>Bacillati</taxon>
        <taxon>Actinomycetota</taxon>
        <taxon>Actinomycetes</taxon>
        <taxon>Micrococcales</taxon>
        <taxon>Microbacteriaceae</taxon>
        <taxon>Naasia</taxon>
    </lineage>
</organism>
<dbReference type="Pfam" id="PF11975">
    <property type="entry name" value="Glyco_hydro_4C"/>
    <property type="match status" value="1"/>
</dbReference>
<evidence type="ECO:0000256" key="3">
    <source>
        <dbReference type="ARBA" id="ARBA00022801"/>
    </source>
</evidence>
<evidence type="ECO:0000256" key="5">
    <source>
        <dbReference type="ARBA" id="ARBA00023211"/>
    </source>
</evidence>
<keyword evidence="4" id="KW-0520">NAD</keyword>
<dbReference type="InterPro" id="IPR001088">
    <property type="entry name" value="Glyco_hydro_4"/>
</dbReference>
<protein>
    <recommendedName>
        <fullName evidence="7">Glycosyl hydrolase family 4 C-terminal domain-containing protein</fullName>
    </recommendedName>
</protein>
<dbReference type="EMBL" id="AP027731">
    <property type="protein sequence ID" value="BDZ46076.1"/>
    <property type="molecule type" value="Genomic_DNA"/>
</dbReference>
<keyword evidence="3" id="KW-0378">Hydrolase</keyword>
<keyword evidence="2" id="KW-0479">Metal-binding</keyword>
<dbReference type="Gene3D" id="3.90.110.10">
    <property type="entry name" value="Lactate dehydrogenase/glycoside hydrolase, family 4, C-terminal"/>
    <property type="match status" value="1"/>
</dbReference>
<dbReference type="InterPro" id="IPR022616">
    <property type="entry name" value="Glyco_hydro_4_C"/>
</dbReference>
<evidence type="ECO:0000256" key="6">
    <source>
        <dbReference type="ARBA" id="ARBA00023295"/>
    </source>
</evidence>
<gene>
    <name evidence="8" type="ORF">GCM10025866_19850</name>
</gene>
<accession>A0ABN6XME5</accession>
<evidence type="ECO:0000256" key="2">
    <source>
        <dbReference type="ARBA" id="ARBA00022723"/>
    </source>
</evidence>
<evidence type="ECO:0000259" key="7">
    <source>
        <dbReference type="Pfam" id="PF11975"/>
    </source>
</evidence>
<evidence type="ECO:0000256" key="4">
    <source>
        <dbReference type="ARBA" id="ARBA00023027"/>
    </source>
</evidence>
<dbReference type="SUPFAM" id="SSF56327">
    <property type="entry name" value="LDH C-terminal domain-like"/>
    <property type="match status" value="1"/>
</dbReference>
<dbReference type="PANTHER" id="PTHR32092">
    <property type="entry name" value="6-PHOSPHO-BETA-GLUCOSIDASE-RELATED"/>
    <property type="match status" value="1"/>
</dbReference>
<sequence>MAGELIRELGVLPSYYLHYYYEHDAAVRQMKQETPRAQVVADTEKELLEIYADERVDEKPPQLDRRGGAWYSEAATALLASLVAGTGDNHVVNVRNAGTIAGLADDDVIETLCRIDGDGATPLPQAPVAPELLGLIQHVSAYERLAVEAAVTGDRVALRKALLAHPLVGQWSLVTRLEQLLLETGAEHLPRFAVQKVAE</sequence>
<dbReference type="InterPro" id="IPR015955">
    <property type="entry name" value="Lactate_DH/Glyco_Ohase_4_C"/>
</dbReference>
<keyword evidence="9" id="KW-1185">Reference proteome</keyword>
<evidence type="ECO:0000313" key="8">
    <source>
        <dbReference type="EMBL" id="BDZ46076.1"/>
    </source>
</evidence>
<name>A0ABN6XME5_9MICO</name>